<evidence type="ECO:0000313" key="2">
    <source>
        <dbReference type="Proteomes" id="UP000603200"/>
    </source>
</evidence>
<keyword evidence="2" id="KW-1185">Reference proteome</keyword>
<gene>
    <name evidence="1" type="ORF">Ahu01nite_046700</name>
</gene>
<sequence length="156" mass="15535">MMVLDCHVRRRQVLGAVAGSAGLAALTGCGLFGADPEPAPPPDALQPVLDEALTLAMAYERAGLASPDLAARLSPMALDHRAHATELAKLIGATLPSGGASGPPTESGTDALAELRKAEQSALKTATAACKAAPSGRAALVGSIAAARAAHAEALR</sequence>
<name>A0ABQ3ZSN2_9ACTN</name>
<accession>A0ABQ3ZSN2</accession>
<dbReference type="Proteomes" id="UP000603200">
    <property type="component" value="Unassembled WGS sequence"/>
</dbReference>
<evidence type="ECO:0008006" key="3">
    <source>
        <dbReference type="Google" id="ProtNLM"/>
    </source>
</evidence>
<organism evidence="1 2">
    <name type="scientific">Winogradskya humida</name>
    <dbReference type="NCBI Taxonomy" id="113566"/>
    <lineage>
        <taxon>Bacteria</taxon>
        <taxon>Bacillati</taxon>
        <taxon>Actinomycetota</taxon>
        <taxon>Actinomycetes</taxon>
        <taxon>Micromonosporales</taxon>
        <taxon>Micromonosporaceae</taxon>
        <taxon>Winogradskya</taxon>
    </lineage>
</organism>
<protein>
    <recommendedName>
        <fullName evidence="3">Ferritin-like protein</fullName>
    </recommendedName>
</protein>
<proteinExistence type="predicted"/>
<comment type="caution">
    <text evidence="1">The sequence shown here is derived from an EMBL/GenBank/DDBJ whole genome shotgun (WGS) entry which is preliminary data.</text>
</comment>
<evidence type="ECO:0000313" key="1">
    <source>
        <dbReference type="EMBL" id="GIE21568.1"/>
    </source>
</evidence>
<dbReference type="EMBL" id="BOMN01000057">
    <property type="protein sequence ID" value="GIE21568.1"/>
    <property type="molecule type" value="Genomic_DNA"/>
</dbReference>
<reference evidence="1 2" key="1">
    <citation type="submission" date="2021-01" db="EMBL/GenBank/DDBJ databases">
        <title>Whole genome shotgun sequence of Actinoplanes humidus NBRC 14915.</title>
        <authorList>
            <person name="Komaki H."/>
            <person name="Tamura T."/>
        </authorList>
    </citation>
    <scope>NUCLEOTIDE SEQUENCE [LARGE SCALE GENOMIC DNA]</scope>
    <source>
        <strain evidence="1 2">NBRC 14915</strain>
    </source>
</reference>